<sequence>MFLLVQSILPAVPAFILLLPQSSKRRAWLPMAWTTVMNGVQSSWMFMAHKSNSHKRHIQSLPGHYRRYAVQLSGQHLISLPSTDLILSVMAELRGSNTYPPQNSSLSEGPRQKKPKGEPP</sequence>
<feature type="compositionally biased region" description="Polar residues" evidence="1">
    <location>
        <begin position="97"/>
        <end position="107"/>
    </location>
</feature>
<feature type="non-terminal residue" evidence="2">
    <location>
        <position position="120"/>
    </location>
</feature>
<dbReference type="InParanoid" id="A0A2P6MMF1"/>
<evidence type="ECO:0000313" key="2">
    <source>
        <dbReference type="EMBL" id="PRP72871.1"/>
    </source>
</evidence>
<evidence type="ECO:0000256" key="1">
    <source>
        <dbReference type="SAM" id="MobiDB-lite"/>
    </source>
</evidence>
<evidence type="ECO:0000313" key="3">
    <source>
        <dbReference type="Proteomes" id="UP000241769"/>
    </source>
</evidence>
<comment type="caution">
    <text evidence="2">The sequence shown here is derived from an EMBL/GenBank/DDBJ whole genome shotgun (WGS) entry which is preliminary data.</text>
</comment>
<name>A0A2P6MMF1_9EUKA</name>
<protein>
    <submittedName>
        <fullName evidence="2">Uncharacterized protein</fullName>
    </submittedName>
</protein>
<keyword evidence="3" id="KW-1185">Reference proteome</keyword>
<accession>A0A2P6MMF1</accession>
<dbReference type="Proteomes" id="UP000241769">
    <property type="component" value="Unassembled WGS sequence"/>
</dbReference>
<reference evidence="2 3" key="1">
    <citation type="journal article" date="2018" name="Genome Biol. Evol.">
        <title>Multiple Roots of Fruiting Body Formation in Amoebozoa.</title>
        <authorList>
            <person name="Hillmann F."/>
            <person name="Forbes G."/>
            <person name="Novohradska S."/>
            <person name="Ferling I."/>
            <person name="Riege K."/>
            <person name="Groth M."/>
            <person name="Westermann M."/>
            <person name="Marz M."/>
            <person name="Spaller T."/>
            <person name="Winckler T."/>
            <person name="Schaap P."/>
            <person name="Glockner G."/>
        </authorList>
    </citation>
    <scope>NUCLEOTIDE SEQUENCE [LARGE SCALE GENOMIC DNA]</scope>
    <source>
        <strain evidence="2 3">Jena</strain>
    </source>
</reference>
<proteinExistence type="predicted"/>
<gene>
    <name evidence="2" type="ORF">PROFUN_17152</name>
</gene>
<dbReference type="EMBL" id="MDYQ01000780">
    <property type="protein sequence ID" value="PRP72871.1"/>
    <property type="molecule type" value="Genomic_DNA"/>
</dbReference>
<organism evidence="2 3">
    <name type="scientific">Planoprotostelium fungivorum</name>
    <dbReference type="NCBI Taxonomy" id="1890364"/>
    <lineage>
        <taxon>Eukaryota</taxon>
        <taxon>Amoebozoa</taxon>
        <taxon>Evosea</taxon>
        <taxon>Variosea</taxon>
        <taxon>Cavosteliida</taxon>
        <taxon>Cavosteliaceae</taxon>
        <taxon>Planoprotostelium</taxon>
    </lineage>
</organism>
<feature type="region of interest" description="Disordered" evidence="1">
    <location>
        <begin position="97"/>
        <end position="120"/>
    </location>
</feature>
<dbReference type="AlphaFoldDB" id="A0A2P6MMF1"/>